<keyword evidence="1" id="KW-0812">Transmembrane</keyword>
<protein>
    <submittedName>
        <fullName evidence="2">Uncharacterized protein</fullName>
    </submittedName>
</protein>
<dbReference type="AlphaFoldDB" id="A0AAW3GLJ6"/>
<evidence type="ECO:0000256" key="1">
    <source>
        <dbReference type="SAM" id="Phobius"/>
    </source>
</evidence>
<proteinExistence type="predicted"/>
<gene>
    <name evidence="2" type="ORF">AT55_00098</name>
</gene>
<comment type="caution">
    <text evidence="2">The sequence shown here is derived from an EMBL/GenBank/DDBJ whole genome shotgun (WGS) entry which is preliminary data.</text>
</comment>
<dbReference type="EMBL" id="JAUE01000046">
    <property type="protein sequence ID" value="KIS17142.1"/>
    <property type="molecule type" value="Genomic_DNA"/>
</dbReference>
<dbReference type="Proteomes" id="UP000032278">
    <property type="component" value="Unassembled WGS sequence"/>
</dbReference>
<evidence type="ECO:0000313" key="3">
    <source>
        <dbReference type="Proteomes" id="UP000032278"/>
    </source>
</evidence>
<dbReference type="RefSeq" id="WP_021320954.1">
    <property type="nucleotide sequence ID" value="NZ_JAUE01000046.1"/>
</dbReference>
<reference evidence="2 3" key="1">
    <citation type="submission" date="2013-11" db="EMBL/GenBank/DDBJ databases">
        <authorList>
            <person name="da Piedade I."/>
            <person name="Tang M.H.E."/>
            <person name="Bojesen A.M."/>
        </authorList>
    </citation>
    <scope>NUCLEOTIDE SEQUENCE [LARGE SCALE GENOMIC DNA]</scope>
    <source>
        <strain evidence="2 3">Sz4is</strain>
    </source>
</reference>
<feature type="transmembrane region" description="Helical" evidence="1">
    <location>
        <begin position="6"/>
        <end position="22"/>
    </location>
</feature>
<sequence length="170" mass="19932">MKRKTYYIVAALIFFASLLFSYRNRLYYSLKGDYYLEPKSKIRLKVRPKVTQIEYSSDLYLESDEKVLLKLKGRDTWSEYIYRRTDSYLSKIGYRYSITEQVIEKYDSNRDNGVVIVETGHKGAIIDGDGLIVPLKGKRKYSVTEDHDYSITITNLSDKPVAFYARVSDR</sequence>
<name>A0AAW3GLJ6_STRSZ</name>
<keyword evidence="1" id="KW-1133">Transmembrane helix</keyword>
<keyword evidence="1" id="KW-0472">Membrane</keyword>
<evidence type="ECO:0000313" key="2">
    <source>
        <dbReference type="EMBL" id="KIS17142.1"/>
    </source>
</evidence>
<organism evidence="2 3">
    <name type="scientific">Streptococcus equi subsp. zooepidemicus Sz4is</name>
    <dbReference type="NCBI Taxonomy" id="1381082"/>
    <lineage>
        <taxon>Bacteria</taxon>
        <taxon>Bacillati</taxon>
        <taxon>Bacillota</taxon>
        <taxon>Bacilli</taxon>
        <taxon>Lactobacillales</taxon>
        <taxon>Streptococcaceae</taxon>
        <taxon>Streptococcus</taxon>
    </lineage>
</organism>
<accession>A0AAW3GLJ6</accession>